<organism evidence="3 4">
    <name type="scientific">Methylobacterium dankookense</name>
    <dbReference type="NCBI Taxonomy" id="560405"/>
    <lineage>
        <taxon>Bacteria</taxon>
        <taxon>Pseudomonadati</taxon>
        <taxon>Pseudomonadota</taxon>
        <taxon>Alphaproteobacteria</taxon>
        <taxon>Hyphomicrobiales</taxon>
        <taxon>Methylobacteriaceae</taxon>
        <taxon>Methylobacterium</taxon>
    </lineage>
</organism>
<dbReference type="EMBL" id="CABFVH010000100">
    <property type="protein sequence ID" value="VUF16123.1"/>
    <property type="molecule type" value="Genomic_DNA"/>
</dbReference>
<proteinExistence type="predicted"/>
<sequence>MKKVLFIDHKFHEHTKSSRFFVELLKRRFHVSEIFVDPHLAHQVELFSQLDSHDIVVVWQMDFLASAFCAYGKPTVVIPMYDGSNSMPDIHWALLKRAKFINFSLALHERTRLLGCESYLAKYFVEPCPADQRAKFETIDVFFWQRRPDHGINLRYVEKMLGSCCDRFHLHNAPDIDLGYQSDLTNLETGKLTVSKWLPSKQAYSDLLSNYNVFVCPRVAEGIGVAMLEAMSRGMIVIAHDQPTHSEYISNWVNGILFNVHAEPSEINFREEASRIGYSAWKTAEHGYRQWTLQSDEILDFIETAEPHDAVEIDHHWYAKQLGMNFGFGQIYYEQFLEKMAHNLLPLAGGTFDDLALLVGDYKAEFIQSHVPSVQSPDYTLNISQEDCAFLDKGWSSFEPFGYRWVEGTYATLRFSGLVPEHAAYLTFSSKSITIPEENQFISIDFNGKRILSARISSHEFQDFKIRIPGKLFATANFVEIRLLQSAHPDGDSRSLSACFSDFKFEVETP</sequence>
<evidence type="ECO:0000313" key="3">
    <source>
        <dbReference type="EMBL" id="VUF16123.1"/>
    </source>
</evidence>
<feature type="domain" description="Glycosyl transferase family 1" evidence="1">
    <location>
        <begin position="198"/>
        <end position="263"/>
    </location>
</feature>
<evidence type="ECO:0000313" key="2">
    <source>
        <dbReference type="EMBL" id="GJD57892.1"/>
    </source>
</evidence>
<accession>A0A564G6D7</accession>
<evidence type="ECO:0000259" key="1">
    <source>
        <dbReference type="Pfam" id="PF00534"/>
    </source>
</evidence>
<reference evidence="2" key="3">
    <citation type="submission" date="2021-08" db="EMBL/GenBank/DDBJ databases">
        <authorList>
            <person name="Tani A."/>
            <person name="Ola A."/>
            <person name="Ogura Y."/>
            <person name="Katsura K."/>
            <person name="Hayashi T."/>
        </authorList>
    </citation>
    <scope>NUCLEOTIDE SEQUENCE</scope>
    <source>
        <strain evidence="2">DSM 22415</strain>
    </source>
</reference>
<dbReference type="Proteomes" id="UP001055303">
    <property type="component" value="Unassembled WGS sequence"/>
</dbReference>
<dbReference type="RefSeq" id="WP_144769329.1">
    <property type="nucleotide sequence ID" value="NZ_BPQI01000124.1"/>
</dbReference>
<dbReference type="AlphaFoldDB" id="A0A564G6D7"/>
<dbReference type="Pfam" id="PF00534">
    <property type="entry name" value="Glycos_transf_1"/>
    <property type="match status" value="1"/>
</dbReference>
<keyword evidence="5" id="KW-1185">Reference proteome</keyword>
<reference evidence="2" key="2">
    <citation type="journal article" date="2021" name="Front. Microbiol.">
        <title>Comprehensive Comparative Genomics and Phenotyping of Methylobacterium Species.</title>
        <authorList>
            <person name="Alessa O."/>
            <person name="Ogura Y."/>
            <person name="Fujitani Y."/>
            <person name="Takami H."/>
            <person name="Hayashi T."/>
            <person name="Sahin N."/>
            <person name="Tani A."/>
        </authorList>
    </citation>
    <scope>NUCLEOTIDE SEQUENCE</scope>
    <source>
        <strain evidence="2">DSM 22415</strain>
    </source>
</reference>
<evidence type="ECO:0000313" key="4">
    <source>
        <dbReference type="Proteomes" id="UP000401717"/>
    </source>
</evidence>
<dbReference type="Proteomes" id="UP000401717">
    <property type="component" value="Unassembled WGS sequence"/>
</dbReference>
<evidence type="ECO:0000313" key="5">
    <source>
        <dbReference type="Proteomes" id="UP001055303"/>
    </source>
</evidence>
<dbReference type="OrthoDB" id="9814604at2"/>
<name>A0A564G6D7_9HYPH</name>
<dbReference type="EMBL" id="BPQI01000124">
    <property type="protein sequence ID" value="GJD57892.1"/>
    <property type="molecule type" value="Genomic_DNA"/>
</dbReference>
<dbReference type="SUPFAM" id="SSF53756">
    <property type="entry name" value="UDP-Glycosyltransferase/glycogen phosphorylase"/>
    <property type="match status" value="1"/>
</dbReference>
<dbReference type="InterPro" id="IPR001296">
    <property type="entry name" value="Glyco_trans_1"/>
</dbReference>
<gene>
    <name evidence="2" type="ORF">IFDJLNFL_3805</name>
    <name evidence="3" type="ORF">MTDSW087_05880</name>
</gene>
<reference evidence="3 4" key="1">
    <citation type="submission" date="2019-06" db="EMBL/GenBank/DDBJ databases">
        <authorList>
            <person name="Rodrigo-Torres L."/>
            <person name="Arahal R. D."/>
            <person name="Lucena T."/>
        </authorList>
    </citation>
    <scope>NUCLEOTIDE SEQUENCE [LARGE SCALE GENOMIC DNA]</scope>
    <source>
        <strain evidence="3 4">SW08-7</strain>
    </source>
</reference>
<dbReference type="CDD" id="cd01635">
    <property type="entry name" value="Glycosyltransferase_GTB-type"/>
    <property type="match status" value="1"/>
</dbReference>
<dbReference type="Gene3D" id="3.40.50.2000">
    <property type="entry name" value="Glycogen Phosphorylase B"/>
    <property type="match status" value="1"/>
</dbReference>
<dbReference type="GO" id="GO:0016757">
    <property type="term" value="F:glycosyltransferase activity"/>
    <property type="evidence" value="ECO:0007669"/>
    <property type="project" value="InterPro"/>
</dbReference>
<protein>
    <recommendedName>
        <fullName evidence="1">Glycosyl transferase family 1 domain-containing protein</fullName>
    </recommendedName>
</protein>